<name>A0ABS8C9Q2_9BURK</name>
<evidence type="ECO:0000313" key="2">
    <source>
        <dbReference type="EMBL" id="MCB5362738.1"/>
    </source>
</evidence>
<sequence>MKLELAHSLRADLEIRKARLIPRIQQLPPARARPLVIQGRVAGWVMPRAAQAMAGLAGVSIHYESVTLAPQAKGGGVDAMLAQVAQTLQDAGCLRSWRDELLDVVGEGSHLGCMERGAFRPLGLLTRAVHLNAWTPKGELWIALRASTKSTDPGMWDTLAGGLAAAGETLEDSLLRESHEEAGLEADLLLPRTPLRLVSRLHKRLPEGYQVEDALVSDCVLPEGVTPRNLDGEVDAFQTADMDTLWELLKTDAFTVEAEWVILDSLLR</sequence>
<reference evidence="2 3" key="1">
    <citation type="submission" date="2020-07" db="EMBL/GenBank/DDBJ databases">
        <title>Pusillimonas sp. nov., isolated from poultry manure in Taiwan.</title>
        <authorList>
            <person name="Lin S.-Y."/>
            <person name="Tang Y.-S."/>
            <person name="Young C.-C."/>
        </authorList>
    </citation>
    <scope>NUCLEOTIDE SEQUENCE [LARGE SCALE GENOMIC DNA]</scope>
    <source>
        <strain evidence="2 3">CC-YST705</strain>
    </source>
</reference>
<dbReference type="Pfam" id="PF00293">
    <property type="entry name" value="NUDIX"/>
    <property type="match status" value="1"/>
</dbReference>
<gene>
    <name evidence="2" type="ORF">H0484_03080</name>
</gene>
<dbReference type="Gene3D" id="3.90.79.10">
    <property type="entry name" value="Nucleoside Triphosphate Pyrophosphohydrolase"/>
    <property type="match status" value="1"/>
</dbReference>
<proteinExistence type="predicted"/>
<dbReference type="InterPro" id="IPR015797">
    <property type="entry name" value="NUDIX_hydrolase-like_dom_sf"/>
</dbReference>
<keyword evidence="3" id="KW-1185">Reference proteome</keyword>
<protein>
    <submittedName>
        <fullName evidence="2">DUF4743 domain-containing protein</fullName>
    </submittedName>
</protein>
<accession>A0ABS8C9Q2</accession>
<dbReference type="Proteomes" id="UP000776983">
    <property type="component" value="Unassembled WGS sequence"/>
</dbReference>
<dbReference type="PROSITE" id="PS51462">
    <property type="entry name" value="NUDIX"/>
    <property type="match status" value="1"/>
</dbReference>
<dbReference type="InterPro" id="IPR000086">
    <property type="entry name" value="NUDIX_hydrolase_dom"/>
</dbReference>
<dbReference type="CDD" id="cd03676">
    <property type="entry name" value="NUDIX_Tnr3_like"/>
    <property type="match status" value="1"/>
</dbReference>
<dbReference type="RefSeq" id="WP_226952961.1">
    <property type="nucleotide sequence ID" value="NZ_JACDXW010000001.1"/>
</dbReference>
<evidence type="ECO:0000259" key="1">
    <source>
        <dbReference type="PROSITE" id="PS51462"/>
    </source>
</evidence>
<evidence type="ECO:0000313" key="3">
    <source>
        <dbReference type="Proteomes" id="UP000776983"/>
    </source>
</evidence>
<dbReference type="SUPFAM" id="SSF55811">
    <property type="entry name" value="Nudix"/>
    <property type="match status" value="1"/>
</dbReference>
<feature type="domain" description="Nudix hydrolase" evidence="1">
    <location>
        <begin position="124"/>
        <end position="263"/>
    </location>
</feature>
<dbReference type="EMBL" id="JACDXW010000001">
    <property type="protein sequence ID" value="MCB5362738.1"/>
    <property type="molecule type" value="Genomic_DNA"/>
</dbReference>
<organism evidence="2 3">
    <name type="scientific">Mesopusillimonas faecipullorum</name>
    <dbReference type="NCBI Taxonomy" id="2755040"/>
    <lineage>
        <taxon>Bacteria</taxon>
        <taxon>Pseudomonadati</taxon>
        <taxon>Pseudomonadota</taxon>
        <taxon>Betaproteobacteria</taxon>
        <taxon>Burkholderiales</taxon>
        <taxon>Alcaligenaceae</taxon>
        <taxon>Mesopusillimonas</taxon>
    </lineage>
</organism>
<comment type="caution">
    <text evidence="2">The sequence shown here is derived from an EMBL/GenBank/DDBJ whole genome shotgun (WGS) entry which is preliminary data.</text>
</comment>